<dbReference type="Proteomes" id="UP000053593">
    <property type="component" value="Unassembled WGS sequence"/>
</dbReference>
<dbReference type="OrthoDB" id="3186354at2759"/>
<organism evidence="3 4">
    <name type="scientific">Collybiopsis luxurians FD-317 M1</name>
    <dbReference type="NCBI Taxonomy" id="944289"/>
    <lineage>
        <taxon>Eukaryota</taxon>
        <taxon>Fungi</taxon>
        <taxon>Dikarya</taxon>
        <taxon>Basidiomycota</taxon>
        <taxon>Agaricomycotina</taxon>
        <taxon>Agaricomycetes</taxon>
        <taxon>Agaricomycetidae</taxon>
        <taxon>Agaricales</taxon>
        <taxon>Marasmiineae</taxon>
        <taxon>Omphalotaceae</taxon>
        <taxon>Collybiopsis</taxon>
        <taxon>Collybiopsis luxurians</taxon>
    </lineage>
</organism>
<evidence type="ECO:0000256" key="2">
    <source>
        <dbReference type="SAM" id="SignalP"/>
    </source>
</evidence>
<keyword evidence="2" id="KW-0732">Signal</keyword>
<dbReference type="AlphaFoldDB" id="A0A0D0BJT1"/>
<dbReference type="EMBL" id="KN834811">
    <property type="protein sequence ID" value="KIK54961.1"/>
    <property type="molecule type" value="Genomic_DNA"/>
</dbReference>
<keyword evidence="1" id="KW-1133">Transmembrane helix</keyword>
<feature type="transmembrane region" description="Helical" evidence="1">
    <location>
        <begin position="110"/>
        <end position="134"/>
    </location>
</feature>
<feature type="chain" id="PRO_5002207370" evidence="2">
    <location>
        <begin position="20"/>
        <end position="199"/>
    </location>
</feature>
<reference evidence="3 4" key="1">
    <citation type="submission" date="2014-04" db="EMBL/GenBank/DDBJ databases">
        <title>Evolutionary Origins and Diversification of the Mycorrhizal Mutualists.</title>
        <authorList>
            <consortium name="DOE Joint Genome Institute"/>
            <consortium name="Mycorrhizal Genomics Consortium"/>
            <person name="Kohler A."/>
            <person name="Kuo A."/>
            <person name="Nagy L.G."/>
            <person name="Floudas D."/>
            <person name="Copeland A."/>
            <person name="Barry K.W."/>
            <person name="Cichocki N."/>
            <person name="Veneault-Fourrey C."/>
            <person name="LaButti K."/>
            <person name="Lindquist E.A."/>
            <person name="Lipzen A."/>
            <person name="Lundell T."/>
            <person name="Morin E."/>
            <person name="Murat C."/>
            <person name="Riley R."/>
            <person name="Ohm R."/>
            <person name="Sun H."/>
            <person name="Tunlid A."/>
            <person name="Henrissat B."/>
            <person name="Grigoriev I.V."/>
            <person name="Hibbett D.S."/>
            <person name="Martin F."/>
        </authorList>
    </citation>
    <scope>NUCLEOTIDE SEQUENCE [LARGE SCALE GENOMIC DNA]</scope>
    <source>
        <strain evidence="3 4">FD-317 M1</strain>
    </source>
</reference>
<keyword evidence="1" id="KW-0812">Transmembrane</keyword>
<name>A0A0D0BJT1_9AGAR</name>
<feature type="non-terminal residue" evidence="3">
    <location>
        <position position="1"/>
    </location>
</feature>
<proteinExistence type="predicted"/>
<feature type="transmembrane region" description="Helical" evidence="1">
    <location>
        <begin position="70"/>
        <end position="90"/>
    </location>
</feature>
<keyword evidence="1" id="KW-0472">Membrane</keyword>
<evidence type="ECO:0000256" key="1">
    <source>
        <dbReference type="SAM" id="Phobius"/>
    </source>
</evidence>
<feature type="transmembrane region" description="Helical" evidence="1">
    <location>
        <begin position="155"/>
        <end position="176"/>
    </location>
</feature>
<accession>A0A0D0BJT1</accession>
<evidence type="ECO:0000313" key="4">
    <source>
        <dbReference type="Proteomes" id="UP000053593"/>
    </source>
</evidence>
<dbReference type="HOGENOM" id="CLU_044614_3_1_1"/>
<feature type="signal peptide" evidence="2">
    <location>
        <begin position="1"/>
        <end position="19"/>
    </location>
</feature>
<protein>
    <submittedName>
        <fullName evidence="3">Unplaced genomic scaffold GYMLUscaffold_63, whole genome shotgun sequence</fullName>
    </submittedName>
</protein>
<keyword evidence="4" id="KW-1185">Reference proteome</keyword>
<evidence type="ECO:0000313" key="3">
    <source>
        <dbReference type="EMBL" id="KIK54961.1"/>
    </source>
</evidence>
<gene>
    <name evidence="3" type="ORF">GYMLUDRAFT_176450</name>
</gene>
<sequence>LLVTSILQFMLSTMHVVSALIQLIQGFVSTAAATPGASTFYFLDMDTSSLIGDGILVWRVYMVWRKDLKIVILPILLLLGTTVCSCKSIFNLKTLNGLNPLFLSRVISWLTALWAISLTTQALCTLLIAGRIWWDTRISKVAGFGSRRQMSAAWTIVESGAIYSICTVVLMTLFLLHTQAGAIIGDPLGQISVGFSSIL</sequence>